<evidence type="ECO:0000313" key="1">
    <source>
        <dbReference type="EMBL" id="BBI35875.1"/>
    </source>
</evidence>
<dbReference type="EMBL" id="AP019400">
    <property type="protein sequence ID" value="BBI35875.1"/>
    <property type="molecule type" value="Genomic_DNA"/>
</dbReference>
<keyword evidence="2" id="KW-1185">Reference proteome</keyword>
<dbReference type="RefSeq" id="WP_130614916.1">
    <property type="nucleotide sequence ID" value="NZ_AP019400.1"/>
</dbReference>
<protein>
    <submittedName>
        <fullName evidence="1">Uncharacterized protein</fullName>
    </submittedName>
</protein>
<dbReference type="KEGG" id="cohn:KCTCHS21_52740"/>
<dbReference type="AlphaFoldDB" id="A0A3T1DD52"/>
<evidence type="ECO:0000313" key="2">
    <source>
        <dbReference type="Proteomes" id="UP000289856"/>
    </source>
</evidence>
<name>A0A3T1DD52_9BACL</name>
<organism evidence="1 2">
    <name type="scientific">Cohnella abietis</name>
    <dbReference type="NCBI Taxonomy" id="2507935"/>
    <lineage>
        <taxon>Bacteria</taxon>
        <taxon>Bacillati</taxon>
        <taxon>Bacillota</taxon>
        <taxon>Bacilli</taxon>
        <taxon>Bacillales</taxon>
        <taxon>Paenibacillaceae</taxon>
        <taxon>Cohnella</taxon>
    </lineage>
</organism>
<proteinExistence type="predicted"/>
<dbReference type="Proteomes" id="UP000289856">
    <property type="component" value="Chromosome"/>
</dbReference>
<gene>
    <name evidence="1" type="ORF">KCTCHS21_52740</name>
</gene>
<accession>A0A3T1DD52</accession>
<reference evidence="1 2" key="1">
    <citation type="submission" date="2019-01" db="EMBL/GenBank/DDBJ databases">
        <title>Complete genome sequence of Cohnella hallensis HS21 isolated from Korean fir (Abies koreana) rhizospheric soil.</title>
        <authorList>
            <person name="Jiang L."/>
            <person name="Kang S.W."/>
            <person name="Kim S."/>
            <person name="Jung J."/>
            <person name="Kim C.Y."/>
            <person name="Kim D.H."/>
            <person name="Kim S.W."/>
            <person name="Lee J."/>
        </authorList>
    </citation>
    <scope>NUCLEOTIDE SEQUENCE [LARGE SCALE GENOMIC DNA]</scope>
    <source>
        <strain evidence="1 2">HS21</strain>
    </source>
</reference>
<sequence length="398" mass="44470">MGTFLSNIQVFTGLQDSVKLLEELVLTVRDRLVGSEYEETDDAKLADRSLILQISSDRWISIYDQRLDEQDMDAMDMLGAAISARAGVSVVGSIVHDSDLLLMRLYRNGRTADTIINDLDLFNEMSEGSRPRKRNGLHSKWAEVCAHGVNPTELKAIWEKENVFAEDALALAAKLLDIPAEAAMRGYEIEHEYSPNTIMDGQLKVLHFRSKIRLSDYIKHIDVPKLAFTSWASIAAGDVGNPSTIRFGLTNQGKAFTGLDVLLWGPALDEQLTEPGPGKLIGGSYQFHTREEWSVDPQLVELEAEGSKINGYRYRYPEIAFPGGYMQVVYPETAAQLGLLNKWMEQFNQLQISFHITFTGKSVGKSTLSIGFVQMEAPENQLGLSLPVYIGVEQDRDY</sequence>
<dbReference type="OrthoDB" id="998141at2"/>